<dbReference type="PANTHER" id="PTHR12101:SF17">
    <property type="entry name" value="BLOOD VESSEL EPICARDIAL SUBSTANCE"/>
    <property type="match status" value="1"/>
</dbReference>
<dbReference type="Pfam" id="PF04831">
    <property type="entry name" value="POPDC1-3"/>
    <property type="match status" value="1"/>
</dbReference>
<dbReference type="GO" id="GO:0030552">
    <property type="term" value="F:cAMP binding"/>
    <property type="evidence" value="ECO:0007669"/>
    <property type="project" value="TreeGrafter"/>
</dbReference>
<evidence type="ECO:0000313" key="16">
    <source>
        <dbReference type="EMBL" id="PRY85078.1"/>
    </source>
</evidence>
<dbReference type="EMBL" id="PVTQ01000018">
    <property type="protein sequence ID" value="PRY85078.1"/>
    <property type="molecule type" value="Genomic_DNA"/>
</dbReference>
<dbReference type="RefSeq" id="WP_106267911.1">
    <property type="nucleotide sequence ID" value="NZ_PVTQ01000018.1"/>
</dbReference>
<keyword evidence="10" id="KW-0965">Cell junction</keyword>
<comment type="subcellular location">
    <subcellularLocation>
        <location evidence="3">Cell junction</location>
        <location evidence="3">Tight junction</location>
    </subcellularLocation>
    <subcellularLocation>
        <location evidence="1">Lateral cell membrane</location>
    </subcellularLocation>
    <subcellularLocation>
        <location evidence="2">Membrane</location>
        <topology evidence="2">Multi-pass membrane protein</topology>
    </subcellularLocation>
</comment>
<dbReference type="InterPro" id="IPR014710">
    <property type="entry name" value="RmlC-like_jellyroll"/>
</dbReference>
<dbReference type="InterPro" id="IPR055272">
    <property type="entry name" value="POPDC1-3_dom"/>
</dbReference>
<evidence type="ECO:0000256" key="3">
    <source>
        <dbReference type="ARBA" id="ARBA00004435"/>
    </source>
</evidence>
<keyword evidence="17" id="KW-1185">Reference proteome</keyword>
<evidence type="ECO:0000256" key="14">
    <source>
        <dbReference type="SAM" id="Phobius"/>
    </source>
</evidence>
<keyword evidence="8 14" id="KW-0812">Transmembrane</keyword>
<organism evidence="16 17">
    <name type="scientific">Donghicola tyrosinivorans</name>
    <dbReference type="NCBI Taxonomy" id="1652492"/>
    <lineage>
        <taxon>Bacteria</taxon>
        <taxon>Pseudomonadati</taxon>
        <taxon>Pseudomonadota</taxon>
        <taxon>Alphaproteobacteria</taxon>
        <taxon>Rhodobacterales</taxon>
        <taxon>Roseobacteraceae</taxon>
        <taxon>Donghicola</taxon>
    </lineage>
</organism>
<evidence type="ECO:0000256" key="10">
    <source>
        <dbReference type="ARBA" id="ARBA00022949"/>
    </source>
</evidence>
<evidence type="ECO:0000259" key="15">
    <source>
        <dbReference type="PROSITE" id="PS50042"/>
    </source>
</evidence>
<evidence type="ECO:0000313" key="17">
    <source>
        <dbReference type="Proteomes" id="UP000238392"/>
    </source>
</evidence>
<keyword evidence="12 14" id="KW-0472">Membrane</keyword>
<dbReference type="GO" id="GO:0007155">
    <property type="term" value="P:cell adhesion"/>
    <property type="evidence" value="ECO:0007669"/>
    <property type="project" value="UniProtKB-KW"/>
</dbReference>
<keyword evidence="11 14" id="KW-1133">Transmembrane helix</keyword>
<comment type="caution">
    <text evidence="16">The sequence shown here is derived from an EMBL/GenBank/DDBJ whole genome shotgun (WGS) entry which is preliminary data.</text>
</comment>
<dbReference type="AlphaFoldDB" id="A0A2T0WED7"/>
<dbReference type="PROSITE" id="PS50042">
    <property type="entry name" value="CNMP_BINDING_3"/>
    <property type="match status" value="1"/>
</dbReference>
<comment type="similarity">
    <text evidence="4">Belongs to the popeye family.</text>
</comment>
<accession>A0A2T0WED7</accession>
<evidence type="ECO:0000256" key="6">
    <source>
        <dbReference type="ARBA" id="ARBA00022473"/>
    </source>
</evidence>
<feature type="transmembrane region" description="Helical" evidence="14">
    <location>
        <begin position="6"/>
        <end position="24"/>
    </location>
</feature>
<protein>
    <recommendedName>
        <fullName evidence="15">Cyclic nucleotide-binding domain-containing protein</fullName>
    </recommendedName>
</protein>
<evidence type="ECO:0000256" key="9">
    <source>
        <dbReference type="ARBA" id="ARBA00022889"/>
    </source>
</evidence>
<keyword evidence="6" id="KW-0217">Developmental protein</keyword>
<evidence type="ECO:0000256" key="13">
    <source>
        <dbReference type="ARBA" id="ARBA00023180"/>
    </source>
</evidence>
<feature type="transmembrane region" description="Helical" evidence="14">
    <location>
        <begin position="31"/>
        <end position="48"/>
    </location>
</feature>
<evidence type="ECO:0000256" key="1">
    <source>
        <dbReference type="ARBA" id="ARBA00004124"/>
    </source>
</evidence>
<dbReference type="InterPro" id="IPR006916">
    <property type="entry name" value="POPDC1-3"/>
</dbReference>
<dbReference type="PANTHER" id="PTHR12101">
    <property type="entry name" value="POPEYE DOMAIN CONTAINING PROTEIN"/>
    <property type="match status" value="1"/>
</dbReference>
<keyword evidence="13" id="KW-0325">Glycoprotein</keyword>
<keyword evidence="9" id="KW-0130">Cell adhesion</keyword>
<proteinExistence type="inferred from homology"/>
<dbReference type="InterPro" id="IPR018490">
    <property type="entry name" value="cNMP-bd_dom_sf"/>
</dbReference>
<gene>
    <name evidence="16" type="ORF">CLV74_11849</name>
</gene>
<evidence type="ECO:0000256" key="4">
    <source>
        <dbReference type="ARBA" id="ARBA00007146"/>
    </source>
</evidence>
<evidence type="ECO:0000256" key="8">
    <source>
        <dbReference type="ARBA" id="ARBA00022692"/>
    </source>
</evidence>
<dbReference type="Proteomes" id="UP000238392">
    <property type="component" value="Unassembled WGS sequence"/>
</dbReference>
<dbReference type="Gene3D" id="2.60.120.10">
    <property type="entry name" value="Jelly Rolls"/>
    <property type="match status" value="1"/>
</dbReference>
<dbReference type="GO" id="GO:0005923">
    <property type="term" value="C:bicellular tight junction"/>
    <property type="evidence" value="ECO:0007669"/>
    <property type="project" value="UniProtKB-SubCell"/>
</dbReference>
<feature type="domain" description="Cyclic nucleotide-binding" evidence="15">
    <location>
        <begin position="94"/>
        <end position="210"/>
    </location>
</feature>
<dbReference type="InterPro" id="IPR000595">
    <property type="entry name" value="cNMP-bd_dom"/>
</dbReference>
<sequence>MIMFDFGPSIFAQGALLFYVIGLLMRDGLKLRLFLLAGTSCYLAYYYTIADQPLWDAIISSSAIGIANLYAIFSILLERTTFTMSHEDKELYAHFPTMTPGQFRRIMRFAHHVDVTRTQKLTCEGHPPQALYFVSHGPMTLERDDRSVALSGGQFIGEVSFIGGRDTPASATVSVSKGARFVSWDRRKLDRELEKSKPIANAFSALFNRDLSAKVTQSWPGAYAPK</sequence>
<dbReference type="OrthoDB" id="7638398at2"/>
<evidence type="ECO:0000256" key="11">
    <source>
        <dbReference type="ARBA" id="ARBA00022989"/>
    </source>
</evidence>
<dbReference type="SUPFAM" id="SSF51206">
    <property type="entry name" value="cAMP-binding domain-like"/>
    <property type="match status" value="1"/>
</dbReference>
<feature type="transmembrane region" description="Helical" evidence="14">
    <location>
        <begin position="54"/>
        <end position="77"/>
    </location>
</feature>
<name>A0A2T0WED7_9RHOB</name>
<evidence type="ECO:0000256" key="7">
    <source>
        <dbReference type="ARBA" id="ARBA00022475"/>
    </source>
</evidence>
<reference evidence="16 17" key="1">
    <citation type="submission" date="2018-03" db="EMBL/GenBank/DDBJ databases">
        <title>Genomic Encyclopedia of Archaeal and Bacterial Type Strains, Phase II (KMG-II): from individual species to whole genera.</title>
        <authorList>
            <person name="Goeker M."/>
        </authorList>
    </citation>
    <scope>NUCLEOTIDE SEQUENCE [LARGE SCALE GENOMIC DNA]</scope>
    <source>
        <strain evidence="16 17">DSM 100212</strain>
    </source>
</reference>
<evidence type="ECO:0000256" key="12">
    <source>
        <dbReference type="ARBA" id="ARBA00023136"/>
    </source>
</evidence>
<evidence type="ECO:0000256" key="2">
    <source>
        <dbReference type="ARBA" id="ARBA00004141"/>
    </source>
</evidence>
<keyword evidence="7" id="KW-1003">Cell membrane</keyword>
<evidence type="ECO:0000256" key="5">
    <source>
        <dbReference type="ARBA" id="ARBA00022427"/>
    </source>
</evidence>
<keyword evidence="5" id="KW-0796">Tight junction</keyword>
<dbReference type="GO" id="GO:0016328">
    <property type="term" value="C:lateral plasma membrane"/>
    <property type="evidence" value="ECO:0007669"/>
    <property type="project" value="UniProtKB-SubCell"/>
</dbReference>